<proteinExistence type="predicted"/>
<protein>
    <submittedName>
        <fullName evidence="3">Uncharacterized protein</fullName>
    </submittedName>
</protein>
<evidence type="ECO:0000313" key="3">
    <source>
        <dbReference type="WBParaSite" id="jg11336"/>
    </source>
</evidence>
<dbReference type="Proteomes" id="UP000887574">
    <property type="component" value="Unplaced"/>
</dbReference>
<evidence type="ECO:0000256" key="1">
    <source>
        <dbReference type="SAM" id="MobiDB-lite"/>
    </source>
</evidence>
<accession>A0A915CQ38</accession>
<feature type="compositionally biased region" description="Basic and acidic residues" evidence="1">
    <location>
        <begin position="61"/>
        <end position="70"/>
    </location>
</feature>
<organism evidence="2 3">
    <name type="scientific">Ditylenchus dipsaci</name>
    <dbReference type="NCBI Taxonomy" id="166011"/>
    <lineage>
        <taxon>Eukaryota</taxon>
        <taxon>Metazoa</taxon>
        <taxon>Ecdysozoa</taxon>
        <taxon>Nematoda</taxon>
        <taxon>Chromadorea</taxon>
        <taxon>Rhabditida</taxon>
        <taxon>Tylenchina</taxon>
        <taxon>Tylenchomorpha</taxon>
        <taxon>Sphaerularioidea</taxon>
        <taxon>Anguinidae</taxon>
        <taxon>Anguininae</taxon>
        <taxon>Ditylenchus</taxon>
    </lineage>
</organism>
<feature type="compositionally biased region" description="Low complexity" evidence="1">
    <location>
        <begin position="79"/>
        <end position="90"/>
    </location>
</feature>
<name>A0A915CQ38_9BILA</name>
<keyword evidence="2" id="KW-1185">Reference proteome</keyword>
<feature type="compositionally biased region" description="Polar residues" evidence="1">
    <location>
        <begin position="43"/>
        <end position="58"/>
    </location>
</feature>
<feature type="region of interest" description="Disordered" evidence="1">
    <location>
        <begin position="40"/>
        <end position="99"/>
    </location>
</feature>
<evidence type="ECO:0000313" key="2">
    <source>
        <dbReference type="Proteomes" id="UP000887574"/>
    </source>
</evidence>
<reference evidence="3" key="1">
    <citation type="submission" date="2022-11" db="UniProtKB">
        <authorList>
            <consortium name="WormBaseParasite"/>
        </authorList>
    </citation>
    <scope>IDENTIFICATION</scope>
</reference>
<sequence length="107" mass="12255">MPVAFNGMVAHKLCGSGQEDSVVFEERRTRLTILQRRQKRVCSVSTCRPASTDPTPHSWQKKTEREEDKLSKRRRSESENSNSESLALSSPPRSRAQRLYYCIQPSS</sequence>
<dbReference type="AlphaFoldDB" id="A0A915CQ38"/>
<dbReference type="WBParaSite" id="jg11336">
    <property type="protein sequence ID" value="jg11336"/>
    <property type="gene ID" value="jg11336"/>
</dbReference>